<dbReference type="Proteomes" id="UP000298652">
    <property type="component" value="Chromosome 2"/>
</dbReference>
<name>A0A4U6VQU9_SETVI</name>
<protein>
    <submittedName>
        <fullName evidence="2">Uncharacterized protein</fullName>
    </submittedName>
</protein>
<sequence length="137" mass="15857">METEVGGDELAQFTIPGRGKKRPPSPAAPPSDEGEDSPMSTTRDDDGWNISHSDSGCEEEKDNEGTDGPFTANNFPKFSSDHFEQTTTLYTYPRIYELFRQAVSWLRSWVRCFWLQLLFCSWLLRFWLRKPHLNSNF</sequence>
<dbReference type="Gramene" id="TKW30913">
    <property type="protein sequence ID" value="TKW30913"/>
    <property type="gene ID" value="SEVIR_2G069750v2"/>
</dbReference>
<reference evidence="2" key="1">
    <citation type="submission" date="2019-03" db="EMBL/GenBank/DDBJ databases">
        <title>WGS assembly of Setaria viridis.</title>
        <authorList>
            <person name="Huang P."/>
            <person name="Jenkins J."/>
            <person name="Grimwood J."/>
            <person name="Barry K."/>
            <person name="Healey A."/>
            <person name="Mamidi S."/>
            <person name="Sreedasyam A."/>
            <person name="Shu S."/>
            <person name="Feldman M."/>
            <person name="Wu J."/>
            <person name="Yu Y."/>
            <person name="Chen C."/>
            <person name="Johnson J."/>
            <person name="Rokhsar D."/>
            <person name="Baxter I."/>
            <person name="Schmutz J."/>
            <person name="Brutnell T."/>
            <person name="Kellogg E."/>
        </authorList>
    </citation>
    <scope>NUCLEOTIDE SEQUENCE [LARGE SCALE GENOMIC DNA]</scope>
</reference>
<evidence type="ECO:0000313" key="2">
    <source>
        <dbReference type="EMBL" id="TKW30913.1"/>
    </source>
</evidence>
<proteinExistence type="predicted"/>
<accession>A0A4U6VQU9</accession>
<gene>
    <name evidence="2" type="ORF">SEVIR_2G069750v2</name>
</gene>
<dbReference type="AlphaFoldDB" id="A0A4U6VQU9"/>
<keyword evidence="3" id="KW-1185">Reference proteome</keyword>
<evidence type="ECO:0000313" key="3">
    <source>
        <dbReference type="Proteomes" id="UP000298652"/>
    </source>
</evidence>
<organism evidence="2 3">
    <name type="scientific">Setaria viridis</name>
    <name type="common">Green bristlegrass</name>
    <name type="synonym">Setaria italica subsp. viridis</name>
    <dbReference type="NCBI Taxonomy" id="4556"/>
    <lineage>
        <taxon>Eukaryota</taxon>
        <taxon>Viridiplantae</taxon>
        <taxon>Streptophyta</taxon>
        <taxon>Embryophyta</taxon>
        <taxon>Tracheophyta</taxon>
        <taxon>Spermatophyta</taxon>
        <taxon>Magnoliopsida</taxon>
        <taxon>Liliopsida</taxon>
        <taxon>Poales</taxon>
        <taxon>Poaceae</taxon>
        <taxon>PACMAD clade</taxon>
        <taxon>Panicoideae</taxon>
        <taxon>Panicodae</taxon>
        <taxon>Paniceae</taxon>
        <taxon>Cenchrinae</taxon>
        <taxon>Setaria</taxon>
    </lineage>
</organism>
<dbReference type="EMBL" id="CM016553">
    <property type="protein sequence ID" value="TKW30913.1"/>
    <property type="molecule type" value="Genomic_DNA"/>
</dbReference>
<evidence type="ECO:0000256" key="1">
    <source>
        <dbReference type="SAM" id="MobiDB-lite"/>
    </source>
</evidence>
<feature type="region of interest" description="Disordered" evidence="1">
    <location>
        <begin position="1"/>
        <end position="73"/>
    </location>
</feature>